<keyword evidence="2" id="KW-1185">Reference proteome</keyword>
<protein>
    <submittedName>
        <fullName evidence="1">Uncharacterized protein</fullName>
    </submittedName>
</protein>
<comment type="caution">
    <text evidence="1">The sequence shown here is derived from an EMBL/GenBank/DDBJ whole genome shotgun (WGS) entry which is preliminary data.</text>
</comment>
<proteinExistence type="predicted"/>
<gene>
    <name evidence="1" type="ORF">XAC3562_10062</name>
</gene>
<dbReference type="Proteomes" id="UP000052230">
    <property type="component" value="Unassembled WGS sequence"/>
</dbReference>
<accession>A0A0U5F7H5</accession>
<sequence length="174" mass="18859">MSRGCAGSLPADDRTARCGSRSRSRCGIGASMRNAPPTVQELWTPDHGHCRCCGGTQAQRTVWAEVYVGTGQELRRCGACAAVYLAPDLTEAALQHFYAHDYRQLFPAEIPWGASGASLRGAATAGSRTTGYSGSRPPLHRQPGCWRWARVLVPFLAPLPPRDQTCACRRASRM</sequence>
<evidence type="ECO:0000313" key="1">
    <source>
        <dbReference type="EMBL" id="CEG14122.1"/>
    </source>
</evidence>
<evidence type="ECO:0000313" key="2">
    <source>
        <dbReference type="Proteomes" id="UP000052230"/>
    </source>
</evidence>
<organism evidence="1 2">
    <name type="scientific">Xanthomonas citri pv. citri</name>
    <dbReference type="NCBI Taxonomy" id="611301"/>
    <lineage>
        <taxon>Bacteria</taxon>
        <taxon>Pseudomonadati</taxon>
        <taxon>Pseudomonadota</taxon>
        <taxon>Gammaproteobacteria</taxon>
        <taxon>Lysobacterales</taxon>
        <taxon>Lysobacteraceae</taxon>
        <taxon>Xanthomonas</taxon>
    </lineage>
</organism>
<reference evidence="1 2" key="1">
    <citation type="submission" date="2014-09" db="EMBL/GenBank/DDBJ databases">
        <authorList>
            <person name="Regsiter A."/>
        </authorList>
    </citation>
    <scope>NUCLEOTIDE SEQUENCE [LARGE SCALE GENOMIC DNA]</scope>
</reference>
<dbReference type="EMBL" id="CCXZ01000001">
    <property type="protein sequence ID" value="CEG14122.1"/>
    <property type="molecule type" value="Genomic_DNA"/>
</dbReference>
<name>A0A0U5F7H5_XANCI</name>
<dbReference type="AlphaFoldDB" id="A0A0U5F7H5"/>